<feature type="transmembrane region" description="Helical" evidence="1">
    <location>
        <begin position="129"/>
        <end position="153"/>
    </location>
</feature>
<keyword evidence="3" id="KW-0645">Protease</keyword>
<feature type="transmembrane region" description="Helical" evidence="1">
    <location>
        <begin position="173"/>
        <end position="194"/>
    </location>
</feature>
<feature type="transmembrane region" description="Helical" evidence="1">
    <location>
        <begin position="90"/>
        <end position="108"/>
    </location>
</feature>
<dbReference type="GO" id="GO:0006508">
    <property type="term" value="P:proteolysis"/>
    <property type="evidence" value="ECO:0007669"/>
    <property type="project" value="UniProtKB-KW"/>
</dbReference>
<feature type="transmembrane region" description="Helical" evidence="1">
    <location>
        <begin position="224"/>
        <end position="241"/>
    </location>
</feature>
<dbReference type="RefSeq" id="WP_119715202.1">
    <property type="nucleotide sequence ID" value="NZ_OMOH01000003.1"/>
</dbReference>
<gene>
    <name evidence="3" type="ORF">PROPJV5_0966</name>
</gene>
<keyword evidence="3" id="KW-0378">Hydrolase</keyword>
<evidence type="ECO:0000313" key="3">
    <source>
        <dbReference type="EMBL" id="SPF68009.1"/>
    </source>
</evidence>
<dbReference type="AlphaFoldDB" id="A0A375I2V0"/>
<accession>A0A375I2V0</accession>
<evidence type="ECO:0000256" key="1">
    <source>
        <dbReference type="SAM" id="Phobius"/>
    </source>
</evidence>
<sequence length="275" mass="29270">MSVHGTAAEPAGRGAVVASGATAARRRPHLGLETLGVLAVCLGQSAVYSVLSILNKLTLGPALNEQTTTINNSATPDRPWLDLAYKLADYLFLAAPVVIVLYLLATVWRPGRDPWRAIGLDAGRLGRDATIGAGLAAAIGVPGLGFYVLARWIGINTTVAAGNLSEHAWTVPLYVLAAFANGLLEETVMVAYLLTRWRQCGWHPGAAIAVSALIRGAYHLYQGFGGFIGNAVMGVACCLYWRRTGRLWPLVIAHTLLDVVSFVGYALLHDAVSWL</sequence>
<feature type="domain" description="CAAX prenyl protease 2/Lysostaphin resistance protein A-like" evidence="2">
    <location>
        <begin position="169"/>
        <end position="259"/>
    </location>
</feature>
<reference evidence="4" key="1">
    <citation type="submission" date="2018-02" db="EMBL/GenBank/DDBJ databases">
        <authorList>
            <person name="Hornung B."/>
        </authorList>
    </citation>
    <scope>NUCLEOTIDE SEQUENCE [LARGE SCALE GENOMIC DNA]</scope>
</reference>
<organism evidence="3 4">
    <name type="scientific">Propionibacterium ruminifibrarum</name>
    <dbReference type="NCBI Taxonomy" id="1962131"/>
    <lineage>
        <taxon>Bacteria</taxon>
        <taxon>Bacillati</taxon>
        <taxon>Actinomycetota</taxon>
        <taxon>Actinomycetes</taxon>
        <taxon>Propionibacteriales</taxon>
        <taxon>Propionibacteriaceae</taxon>
        <taxon>Propionibacterium</taxon>
    </lineage>
</organism>
<dbReference type="GO" id="GO:0004175">
    <property type="term" value="F:endopeptidase activity"/>
    <property type="evidence" value="ECO:0007669"/>
    <property type="project" value="UniProtKB-ARBA"/>
</dbReference>
<evidence type="ECO:0000313" key="4">
    <source>
        <dbReference type="Proteomes" id="UP000265962"/>
    </source>
</evidence>
<keyword evidence="1" id="KW-0812">Transmembrane</keyword>
<dbReference type="Pfam" id="PF02517">
    <property type="entry name" value="Rce1-like"/>
    <property type="match status" value="1"/>
</dbReference>
<keyword evidence="1" id="KW-0472">Membrane</keyword>
<dbReference type="EMBL" id="OMOH01000003">
    <property type="protein sequence ID" value="SPF68009.1"/>
    <property type="molecule type" value="Genomic_DNA"/>
</dbReference>
<feature type="transmembrane region" description="Helical" evidence="1">
    <location>
        <begin position="248"/>
        <end position="268"/>
    </location>
</feature>
<name>A0A375I2V0_9ACTN</name>
<evidence type="ECO:0000259" key="2">
    <source>
        <dbReference type="Pfam" id="PF02517"/>
    </source>
</evidence>
<keyword evidence="1" id="KW-1133">Transmembrane helix</keyword>
<dbReference type="InterPro" id="IPR003675">
    <property type="entry name" value="Rce1/LyrA-like_dom"/>
</dbReference>
<proteinExistence type="predicted"/>
<dbReference type="OrthoDB" id="4453618at2"/>
<dbReference type="Proteomes" id="UP000265962">
    <property type="component" value="Unassembled WGS sequence"/>
</dbReference>
<keyword evidence="4" id="KW-1185">Reference proteome</keyword>
<protein>
    <submittedName>
        <fullName evidence="3">CAAX protease self-immunity</fullName>
    </submittedName>
</protein>
<dbReference type="GO" id="GO:0080120">
    <property type="term" value="P:CAAX-box protein maturation"/>
    <property type="evidence" value="ECO:0007669"/>
    <property type="project" value="UniProtKB-ARBA"/>
</dbReference>